<name>A0ACC0JVJ8_CHOFU</name>
<proteinExistence type="predicted"/>
<dbReference type="Proteomes" id="UP001064048">
    <property type="component" value="Chromosome 3"/>
</dbReference>
<keyword evidence="2" id="KW-1185">Reference proteome</keyword>
<accession>A0ACC0JVJ8</accession>
<evidence type="ECO:0000313" key="2">
    <source>
        <dbReference type="Proteomes" id="UP001064048"/>
    </source>
</evidence>
<sequence>MDKGKKPTRKKSLPEPSSSDVKLPKLPKMKKPDNSKIRTKPLFSLPEEVLKLPPPPKAARKEVAPVIRKKSVVMQNFTALKKAREQFRAKLMDLICQSAPGEDKDEFPSGEEKNMLRYYYYLRYGIDSIHVAPLDQKIIKRVHNLISPKLKKWSDTLIIATDEMCEDFMMSMKKAIVDFVLRDPNTEESAEEEDTPLKLEMAKKDDAWRNRYAVAKKTLTKELFNVNPCIAQPIIDDELIDGYKKQLANLISEQRIGPELRVQDFDDYVCLLNGESMSRVEKFINSEPVKTFEEYCVEAVKYVEFAKEIPSKLEGTIVIGMYQMQRGDLINSLRQAATRLANTLLRRMTDDYQTEIKAIYDEYSFIATTLLTPPPDTSSLMALIEYYKNAETVLIYEMEDKLRSVLRYIVFLGDYTNFTPLELKSNNQTFHWYARLPGIIEESKVICEQKKIEYQALLKVRIAKFIQDLYVYEVQCNEVQYWGDIEQLPKYVMRARRVDEKLALALVTIDQFNEEETAFGYELSQYPLRKAVYDKLVPYKKLFDAGSDFLNKLHNWMTSKVGSFDPEDIEGDVSYFYKIVYKLEKSFQDNPETFRLAVSIRAKMDEFKTNIPIIQTLGNPGMKPRHWEKISEIVGFPIVVDDKLSLEKVIDFNLVDYIEKFEAISEAATKENNLEKALDKMMKEWADLRFDILVYKDTGSYIISGVDEIQLLLDDHIVKTQTMKNSPYIKPFEEVIIDWEGKLILLQEILDEWLKTWREIMKAAFNEPRVLDVIMIDKMLDKLRKSNNLLEMVQRGLNAYLEKKRLYFPRFFFLSNDELLEILSETKDPMRVQPHLKKCYEGIAKLTFTPELVVTHMKSSEGEVVELTITIDTAAAEGQVEKWLLELEGAMKASVHHAVALSFDDYTKRRRQAWVLVWPGQAVQCIAMTFWTSEVTDAIHINLQAMKAYWDKCNFQISKIVDLVRGELSLQNRITLGALVVLDVHARDVLMLLIELKVKRDNDFNWLSQIRYYWELMYGYEYLGNAGRLVVTPLTDRCFRTLFGALHLNLGGAPEGPAGTGKTETTKDLAKAVAKQCVVFNCSDGLDYLALGKFFKGLASCGAWSCFDEFNRIDLEVLSVVAQQILSIQRGINSGSSTLLFEGTLLHLDKSCAVFITMNPGYAGRSELPDNLKALFRSVAMMVPDYALISEIELYAFGYLNAKPLAIKIVATYRLCSEQLSSQSHYDYGMRAVKSVLRAAGALKLRYPDEDEDVILLRSIKDVNLPKFLEHDVPLFMVLQLYEMILVRHGLMLVGFPFSGKTTCYHALGHALACVHEKGLMNENPVEWTVINPKSITMGQLYGQFDPVSHEWSDGILAVSYRAFAVSPNDNRKWLVFDGPVDAIWIENLNTVLDDNKKLCLMSGEIIQLAPTTNLVFEPMDLEAASPATVSRCGMIYMEPKGLGWKCLMDSWLNTLPESLSVANRNIIKSLFHRFMSPLLWLVEYSGQTKQMYVTSRSNLVQACMSLIDSFMDDFYDEKYMETVNDLDIRAQLEDYLVKRVDTKIYKALIMAFSAQTNCNQTQDIIMGKLDKRRKGVFGPPIGCYSVVFVDDVSMPQAETYGAQPPIEVLRQGIDLGLWYDRKTNVAMHLIDVQFMCAMGKPTPGAKLVTPRFSRHFAFFCIDEFDELTLRVIFGRIMLWHLDTRGFSKDFDPCIEEIVNGTLEVYKECRLNLLPTPSKSHYTFNLRDFSRVILGVLLSVPEVTPSLQSIKRLWVHECLRVFSDRLVEEKDRQWLVTCLRESTAKCLNDDFDKMFSRLLTEPDELITDRHLRNLIYCDFANPKVDTRFYMETTNMEHLNSTVDAFLVEFNNMSKKPMNLVLFRFAIEHVSRICRVLTQPRSHGLLVGLGGSGRQSLTRLAAHINEYDLFQVEMSRTYGKTEWREDLKTLLRKSSTPDLHMVFLFIESQIKEEGFLEDVNNMLNSGEVPNIFGADEKAEICEKMRVIDRQRDKSLQTDGSPTALYAYFVSIVRDQLHIVLAMSPAGTSLRTRIRKFPALVNCCTIDWFQEWPPDALLAVATRFLNDVELTDLERDTAIKLCQVFHVDTQELTRQFLLRLKRYNYVTPTAYLELINMFKSLLNKKRTELLLGEKRYLIGLDQLAIAAKSVAALQEALEVLQPKLAAGAAAVAETTAKVEKEKEGVALVAAEVLVDQAAAEEQAAEAQGIKEECDADLAEAMPILNVALAALDTLTPQDITFIKTMKSPPRGIRLVMEAICILKEMKPDKVPNPSGVGTVEDWWGPSKKLLNDIKFLEGLQNYDKDNIPPAVMAKLMKTVMQDEGFVPEKIRTVSTAAEGMCKWVIAMTKYDKVAKVVAPKKQRLAAAQAVYDKAMAALAVKQAQLREVQLKLDGLEEALAAQSRQQKALDDEVMDCSNKLKRAEMLISGLGGEKTRWTQIAKDLRETYNSLTGDILIAAGIIAYLGPFTASFRIDQVKKWAHACHDCGIVCTLDFSLIDSLGEPVVIQQWNIDGLPSDNFSVESAIIIMTARRWPLMIDPQGQANRWIKNLEKKNNISIVRMTQADLGRILENAVQFGQPVLLENVLEELDPMLEPLLQQQTFRQGGALCIKIGDTIVEYNKDFKLYISTKLANPHYLPEVGVRVTLVNFMLAKDGLQAQLLSRVVARERPDLQQAKSDLTTQGAEHRRLLQDIEKKILNVLSTSEHLLEDEAAVQILNSAKDTSNEIKEKQEVAMVTEKAIDVARDDYVPIAVHSTNLFFLIASLANIDPMYQYSLGWFEGLFTAAIDNTEKVDEIPERLEILRAYFTYSLYANICRSLFEKDKLVFSLLLTITILVAEGELEQYKVLFLLGGAQPRNVPPNPVSFLSPQAWSEFNGLNEIEPFHGIVDHFMEHTSEWEDFCNTEDPHNQPIPEPWNTNLTPFEVSDEFTGSMGRQFVEPPLFDLASSYADSHCCIPLLFVLTPGSDPMGTLLKFADDQGFGASRLFSLSLGQGQGPIAVKLIDEGVRFGTWVVLQNCHLAKSWMPMLEKICEGLTPDNTNSDFRLWLTSYPADHFPVYVLQNGVKMTNEPPQGLRANIARSYQSDPINDPEWFEANKQPEIFKKMLFALCFFHAVVQERRQFGPLGWNIRYEFNETDLRISITQLYMFLNEYEDVQFVALRYLTGECNYGGRVTDDWDRRCLNTILFRFYNMKTIGPEKYSLEATGTYYIPTLKEHADFISFARSLPVATPPGVFGFHPNADITKHFREAEELLNTAILTQDTMAGGGGGITPEQQAMAIAEDVLARLPNKILSGPSHEGDIKPADMTPMSIVVIQEAARYERLVNIVRTSSRAVIGAVQGVSVLTDVTEEVLSSMVRGRIPALWAGKSYPSLKPFAAYVDDLLARLAFLQHWHANGPPVVFWLSGFYFPQAFLTAAQQSYARKYKIPIDQLAFHYEVQNSFVLETRPDEGVYIYGLFLEGGRWNMEDSCVDESFPKVLYDTFPPVWLIPLRRDDIPDGSFYNCPLYKTGERRGVLSTTGHSTNYILFMRLPTKMPQDHWIMRGVALLTQLPF</sequence>
<gene>
    <name evidence="1" type="ORF">MSG28_002441</name>
</gene>
<comment type="caution">
    <text evidence="1">The sequence shown here is derived from an EMBL/GenBank/DDBJ whole genome shotgun (WGS) entry which is preliminary data.</text>
</comment>
<reference evidence="1 2" key="1">
    <citation type="journal article" date="2022" name="Genome Biol. Evol.">
        <title>The Spruce Budworm Genome: Reconstructing the Evolutionary History of Antifreeze Proteins.</title>
        <authorList>
            <person name="Beliveau C."/>
            <person name="Gagne P."/>
            <person name="Picq S."/>
            <person name="Vernygora O."/>
            <person name="Keeling C.I."/>
            <person name="Pinkney K."/>
            <person name="Doucet D."/>
            <person name="Wen F."/>
            <person name="Johnston J.S."/>
            <person name="Maaroufi H."/>
            <person name="Boyle B."/>
            <person name="Laroche J."/>
            <person name="Dewar K."/>
            <person name="Juretic N."/>
            <person name="Blackburn G."/>
            <person name="Nisole A."/>
            <person name="Brunet B."/>
            <person name="Brandao M."/>
            <person name="Lumley L."/>
            <person name="Duan J."/>
            <person name="Quan G."/>
            <person name="Lucarotti C.J."/>
            <person name="Roe A.D."/>
            <person name="Sperling F.A.H."/>
            <person name="Levesque R.C."/>
            <person name="Cusson M."/>
        </authorList>
    </citation>
    <scope>NUCLEOTIDE SEQUENCE [LARGE SCALE GENOMIC DNA]</scope>
    <source>
        <strain evidence="1">Glfc:IPQL:Cfum</strain>
    </source>
</reference>
<evidence type="ECO:0000313" key="1">
    <source>
        <dbReference type="EMBL" id="KAI8428217.1"/>
    </source>
</evidence>
<dbReference type="EMBL" id="CM046103">
    <property type="protein sequence ID" value="KAI8428217.1"/>
    <property type="molecule type" value="Genomic_DNA"/>
</dbReference>
<organism evidence="1 2">
    <name type="scientific">Choristoneura fumiferana</name>
    <name type="common">Spruce budworm moth</name>
    <name type="synonym">Archips fumiferana</name>
    <dbReference type="NCBI Taxonomy" id="7141"/>
    <lineage>
        <taxon>Eukaryota</taxon>
        <taxon>Metazoa</taxon>
        <taxon>Ecdysozoa</taxon>
        <taxon>Arthropoda</taxon>
        <taxon>Hexapoda</taxon>
        <taxon>Insecta</taxon>
        <taxon>Pterygota</taxon>
        <taxon>Neoptera</taxon>
        <taxon>Endopterygota</taxon>
        <taxon>Lepidoptera</taxon>
        <taxon>Glossata</taxon>
        <taxon>Ditrysia</taxon>
        <taxon>Tortricoidea</taxon>
        <taxon>Tortricidae</taxon>
        <taxon>Tortricinae</taxon>
        <taxon>Choristoneura</taxon>
    </lineage>
</organism>
<protein>
    <submittedName>
        <fullName evidence="1">Uncharacterized protein</fullName>
    </submittedName>
</protein>